<dbReference type="InterPro" id="IPR015590">
    <property type="entry name" value="Aldehyde_DH_dom"/>
</dbReference>
<dbReference type="PROSITE" id="PS00070">
    <property type="entry name" value="ALDEHYDE_DEHYDR_CYS"/>
    <property type="match status" value="1"/>
</dbReference>
<evidence type="ECO:0000313" key="6">
    <source>
        <dbReference type="EMBL" id="SKB38155.1"/>
    </source>
</evidence>
<feature type="active site" evidence="3">
    <location>
        <position position="274"/>
    </location>
</feature>
<accession>A0A1T5ATA5</accession>
<dbReference type="InterPro" id="IPR029510">
    <property type="entry name" value="Ald_DH_CS_GLU"/>
</dbReference>
<reference evidence="7" key="1">
    <citation type="submission" date="2017-02" db="EMBL/GenBank/DDBJ databases">
        <authorList>
            <person name="Varghese N."/>
            <person name="Submissions S."/>
        </authorList>
    </citation>
    <scope>NUCLEOTIDE SEQUENCE [LARGE SCALE GENOMIC DNA]</scope>
    <source>
        <strain evidence="7">UM2</strain>
    </source>
</reference>
<dbReference type="Gene3D" id="3.40.309.10">
    <property type="entry name" value="Aldehyde Dehydrogenase, Chain A, domain 2"/>
    <property type="match status" value="1"/>
</dbReference>
<dbReference type="RefSeq" id="WP_079646975.1">
    <property type="nucleotide sequence ID" value="NZ_FUYM01000002.1"/>
</dbReference>
<dbReference type="Gene3D" id="3.40.605.10">
    <property type="entry name" value="Aldehyde Dehydrogenase, Chain A, domain 1"/>
    <property type="match status" value="1"/>
</dbReference>
<dbReference type="PANTHER" id="PTHR11699">
    <property type="entry name" value="ALDEHYDE DEHYDROGENASE-RELATED"/>
    <property type="match status" value="1"/>
</dbReference>
<dbReference type="SUPFAM" id="SSF53720">
    <property type="entry name" value="ALDH-like"/>
    <property type="match status" value="1"/>
</dbReference>
<evidence type="ECO:0000256" key="2">
    <source>
        <dbReference type="ARBA" id="ARBA00023002"/>
    </source>
</evidence>
<evidence type="ECO:0000256" key="1">
    <source>
        <dbReference type="ARBA" id="ARBA00009986"/>
    </source>
</evidence>
<organism evidence="6 7">
    <name type="scientific">Rhizorhabdus histidinilytica</name>
    <dbReference type="NCBI Taxonomy" id="439228"/>
    <lineage>
        <taxon>Bacteria</taxon>
        <taxon>Pseudomonadati</taxon>
        <taxon>Pseudomonadota</taxon>
        <taxon>Alphaproteobacteria</taxon>
        <taxon>Sphingomonadales</taxon>
        <taxon>Sphingomonadaceae</taxon>
        <taxon>Rhizorhabdus</taxon>
    </lineage>
</organism>
<keyword evidence="7" id="KW-1185">Reference proteome</keyword>
<dbReference type="AlphaFoldDB" id="A0A1T5ATA5"/>
<proteinExistence type="inferred from homology"/>
<dbReference type="OrthoDB" id="8175464at2"/>
<keyword evidence="2 4" id="KW-0560">Oxidoreductase</keyword>
<dbReference type="InterPro" id="IPR016163">
    <property type="entry name" value="Ald_DH_C"/>
</dbReference>
<dbReference type="Pfam" id="PF00171">
    <property type="entry name" value="Aldedh"/>
    <property type="match status" value="1"/>
</dbReference>
<gene>
    <name evidence="6" type="ORF">SAMN06295920_102212</name>
</gene>
<comment type="similarity">
    <text evidence="1 4">Belongs to the aldehyde dehydrogenase family.</text>
</comment>
<sequence length="502" mass="53555">MTTANDLSRLSTKAREFIGGTKGLFIDGEWRAAERGETLPVTDPSSGQEVGRIAQASAADVDAAVKAARRALEDPAWARMRPHQREEIMLRLADLIRDEASSLAEIETVNSGKLIANTRLFDADLSVHTLRYMAGWATKLHGETMDLSVPYLPNLRFNGFTRRFPVGVVAAITPWNVPLCQAVWKLAPVLATGCTIVLKPSELTSLTALRLAELCDAAGVPPGVVNVVTGTGEVTGRALIEHPGVDKINFTGSTRVGQIIAEQAARSFKHYNLELGGKSPLIIAEDADLEKAIPGAAWAIYGNSGQNCCAGSRALIHAKHFDRVVAGVAEIAASIRLGPGLDPASMMGPLVSADHRARVAGHVDRARESGAQVIGGEIVEGSGSYFTPAVITGLDHGHPTVQQEIFGPVLCAFPFRDDEEALRIANDTAFGLGASIWTEGLRTANRYFERLKAGTVWINTHNILDLSLPFGGTKQSGVGFELGHEGILSHTVIRAGVMLDEG</sequence>
<dbReference type="InterPro" id="IPR016162">
    <property type="entry name" value="Ald_DH_N"/>
</dbReference>
<evidence type="ECO:0000313" key="7">
    <source>
        <dbReference type="Proteomes" id="UP000189818"/>
    </source>
</evidence>
<dbReference type="PROSITE" id="PS00687">
    <property type="entry name" value="ALDEHYDE_DEHYDR_GLU"/>
    <property type="match status" value="1"/>
</dbReference>
<evidence type="ECO:0000259" key="5">
    <source>
        <dbReference type="Pfam" id="PF00171"/>
    </source>
</evidence>
<evidence type="ECO:0000256" key="4">
    <source>
        <dbReference type="RuleBase" id="RU003345"/>
    </source>
</evidence>
<dbReference type="InterPro" id="IPR016160">
    <property type="entry name" value="Ald_DH_CS_CYS"/>
</dbReference>
<dbReference type="GO" id="GO:0016620">
    <property type="term" value="F:oxidoreductase activity, acting on the aldehyde or oxo group of donors, NAD or NADP as acceptor"/>
    <property type="evidence" value="ECO:0007669"/>
    <property type="project" value="InterPro"/>
</dbReference>
<dbReference type="Proteomes" id="UP000189818">
    <property type="component" value="Unassembled WGS sequence"/>
</dbReference>
<name>A0A1T5ATA5_9SPHN</name>
<dbReference type="InterPro" id="IPR016161">
    <property type="entry name" value="Ald_DH/histidinol_DH"/>
</dbReference>
<dbReference type="STRING" id="439228.SAMN06295920_102212"/>
<dbReference type="FunFam" id="3.40.309.10:FF:000009">
    <property type="entry name" value="Aldehyde dehydrogenase A"/>
    <property type="match status" value="1"/>
</dbReference>
<evidence type="ECO:0000256" key="3">
    <source>
        <dbReference type="PROSITE-ProRule" id="PRU10007"/>
    </source>
</evidence>
<feature type="domain" description="Aldehyde dehydrogenase" evidence="5">
    <location>
        <begin position="30"/>
        <end position="493"/>
    </location>
</feature>
<protein>
    <submittedName>
        <fullName evidence="6">Phenylacetaldehyde dehydrogenase</fullName>
    </submittedName>
</protein>
<dbReference type="EMBL" id="FUYM01000002">
    <property type="protein sequence ID" value="SKB38155.1"/>
    <property type="molecule type" value="Genomic_DNA"/>
</dbReference>
<dbReference type="FunFam" id="3.40.605.10:FF:000007">
    <property type="entry name" value="NAD/NADP-dependent betaine aldehyde dehydrogenase"/>
    <property type="match status" value="1"/>
</dbReference>